<sequence length="121" mass="14021">MTTSKEATLHVYGIKNCNTVKKALDWLTENNKSFEFHDFKKEPATAEKLEEWEQHVPFETLVNKKGTTWRKLDKSEQESVVDAKSANKVLLENNSMIKRPIVEYKNGILVGFDEEAYKTQL</sequence>
<comment type="caution">
    <text evidence="3">The sequence shown here is derived from an EMBL/GenBank/DDBJ whole genome shotgun (WGS) entry which is preliminary data.</text>
</comment>
<dbReference type="InterPro" id="IPR006660">
    <property type="entry name" value="Arsenate_reductase-like"/>
</dbReference>
<gene>
    <name evidence="3" type="ORF">ACFSQ3_09040</name>
</gene>
<dbReference type="NCBIfam" id="TIGR01617">
    <property type="entry name" value="arsC_related"/>
    <property type="match status" value="1"/>
</dbReference>
<evidence type="ECO:0000313" key="4">
    <source>
        <dbReference type="Proteomes" id="UP001597393"/>
    </source>
</evidence>
<name>A0ABW5NJ76_9SPHI</name>
<dbReference type="InterPro" id="IPR006504">
    <property type="entry name" value="Tscrpt_reg_Spx/MgsR"/>
</dbReference>
<comment type="similarity">
    <text evidence="1 2">Belongs to the ArsC family.</text>
</comment>
<dbReference type="PANTHER" id="PTHR30041">
    <property type="entry name" value="ARSENATE REDUCTASE"/>
    <property type="match status" value="1"/>
</dbReference>
<dbReference type="Pfam" id="PF03960">
    <property type="entry name" value="ArsC"/>
    <property type="match status" value="1"/>
</dbReference>
<evidence type="ECO:0000256" key="1">
    <source>
        <dbReference type="ARBA" id="ARBA00007198"/>
    </source>
</evidence>
<dbReference type="PROSITE" id="PS51353">
    <property type="entry name" value="ARSC"/>
    <property type="match status" value="1"/>
</dbReference>
<protein>
    <submittedName>
        <fullName evidence="3">Spx/MgsR family RNA polymerase-binding regulatory protein</fullName>
    </submittedName>
</protein>
<keyword evidence="4" id="KW-1185">Reference proteome</keyword>
<dbReference type="SUPFAM" id="SSF52833">
    <property type="entry name" value="Thioredoxin-like"/>
    <property type="match status" value="1"/>
</dbReference>
<dbReference type="EMBL" id="JBHUMA010000006">
    <property type="protein sequence ID" value="MFD2599097.1"/>
    <property type="molecule type" value="Genomic_DNA"/>
</dbReference>
<dbReference type="InterPro" id="IPR036249">
    <property type="entry name" value="Thioredoxin-like_sf"/>
</dbReference>
<dbReference type="Gene3D" id="3.40.30.10">
    <property type="entry name" value="Glutaredoxin"/>
    <property type="match status" value="1"/>
</dbReference>
<evidence type="ECO:0000313" key="3">
    <source>
        <dbReference type="EMBL" id="MFD2599097.1"/>
    </source>
</evidence>
<evidence type="ECO:0000256" key="2">
    <source>
        <dbReference type="PROSITE-ProRule" id="PRU01282"/>
    </source>
</evidence>
<dbReference type="PANTHER" id="PTHR30041:SF8">
    <property type="entry name" value="PROTEIN YFFB"/>
    <property type="match status" value="1"/>
</dbReference>
<dbReference type="Proteomes" id="UP001597393">
    <property type="component" value="Unassembled WGS sequence"/>
</dbReference>
<organism evidence="3 4">
    <name type="scientific">Sphingobacterium corticis</name>
    <dbReference type="NCBI Taxonomy" id="1812823"/>
    <lineage>
        <taxon>Bacteria</taxon>
        <taxon>Pseudomonadati</taxon>
        <taxon>Bacteroidota</taxon>
        <taxon>Sphingobacteriia</taxon>
        <taxon>Sphingobacteriales</taxon>
        <taxon>Sphingobacteriaceae</taxon>
        <taxon>Sphingobacterium</taxon>
    </lineage>
</organism>
<proteinExistence type="inferred from homology"/>
<dbReference type="RefSeq" id="WP_380869223.1">
    <property type="nucleotide sequence ID" value="NZ_JBHUMA010000006.1"/>
</dbReference>
<accession>A0ABW5NJ76</accession>
<reference evidence="4" key="1">
    <citation type="journal article" date="2019" name="Int. J. Syst. Evol. Microbiol.">
        <title>The Global Catalogue of Microorganisms (GCM) 10K type strain sequencing project: providing services to taxonomists for standard genome sequencing and annotation.</title>
        <authorList>
            <consortium name="The Broad Institute Genomics Platform"/>
            <consortium name="The Broad Institute Genome Sequencing Center for Infectious Disease"/>
            <person name="Wu L."/>
            <person name="Ma J."/>
        </authorList>
    </citation>
    <scope>NUCLEOTIDE SEQUENCE [LARGE SCALE GENOMIC DNA]</scope>
    <source>
        <strain evidence="4">KCTC 42248</strain>
    </source>
</reference>